<accession>A0A1I4IWJ0</accession>
<dbReference type="AlphaFoldDB" id="A0A1I4IWJ0"/>
<dbReference type="Proteomes" id="UP000198565">
    <property type="component" value="Unassembled WGS sequence"/>
</dbReference>
<feature type="region of interest" description="Disordered" evidence="1">
    <location>
        <begin position="25"/>
        <end position="60"/>
    </location>
</feature>
<evidence type="ECO:0000256" key="1">
    <source>
        <dbReference type="SAM" id="MobiDB-lite"/>
    </source>
</evidence>
<sequence>MKFKLVLSIFAFITFLSILGCSEVDETNSNSDNDNKPIKTSNKETTEQPPKTTRPKPPGLTVYVGEEIVRPALGTYNWNYESGDGTSAEIHADSLAPPELVKNHNPTEVTADSNVELDFEKQPDSYIVRIWDDDNNIISNSDKVVLTGKGKVIYDVLVQWEQGTASYSFSLNIE</sequence>
<evidence type="ECO:0000256" key="2">
    <source>
        <dbReference type="SAM" id="SignalP"/>
    </source>
</evidence>
<feature type="chain" id="PRO_5039076313" description="Lipoprotein" evidence="2">
    <location>
        <begin position="21"/>
        <end position="174"/>
    </location>
</feature>
<reference evidence="4" key="1">
    <citation type="submission" date="2016-10" db="EMBL/GenBank/DDBJ databases">
        <authorList>
            <person name="Varghese N."/>
            <person name="Submissions S."/>
        </authorList>
    </citation>
    <scope>NUCLEOTIDE SEQUENCE [LARGE SCALE GENOMIC DNA]</scope>
    <source>
        <strain evidence="4">CGMCC 1.4250</strain>
    </source>
</reference>
<keyword evidence="4" id="KW-1185">Reference proteome</keyword>
<evidence type="ECO:0008006" key="5">
    <source>
        <dbReference type="Google" id="ProtNLM"/>
    </source>
</evidence>
<proteinExistence type="predicted"/>
<dbReference type="EMBL" id="FOTR01000002">
    <property type="protein sequence ID" value="SFL58685.1"/>
    <property type="molecule type" value="Genomic_DNA"/>
</dbReference>
<feature type="compositionally biased region" description="Basic and acidic residues" evidence="1">
    <location>
        <begin position="33"/>
        <end position="46"/>
    </location>
</feature>
<gene>
    <name evidence="3" type="ORF">SAMN04487943_102337</name>
</gene>
<dbReference type="OrthoDB" id="1797983at2"/>
<evidence type="ECO:0000313" key="4">
    <source>
        <dbReference type="Proteomes" id="UP000198565"/>
    </source>
</evidence>
<organism evidence="3 4">
    <name type="scientific">Gracilibacillus orientalis</name>
    <dbReference type="NCBI Taxonomy" id="334253"/>
    <lineage>
        <taxon>Bacteria</taxon>
        <taxon>Bacillati</taxon>
        <taxon>Bacillota</taxon>
        <taxon>Bacilli</taxon>
        <taxon>Bacillales</taxon>
        <taxon>Bacillaceae</taxon>
        <taxon>Gracilibacillus</taxon>
    </lineage>
</organism>
<keyword evidence="2" id="KW-0732">Signal</keyword>
<protein>
    <recommendedName>
        <fullName evidence="5">Lipoprotein</fullName>
    </recommendedName>
</protein>
<dbReference type="PROSITE" id="PS51257">
    <property type="entry name" value="PROKAR_LIPOPROTEIN"/>
    <property type="match status" value="1"/>
</dbReference>
<evidence type="ECO:0000313" key="3">
    <source>
        <dbReference type="EMBL" id="SFL58685.1"/>
    </source>
</evidence>
<dbReference type="RefSeq" id="WP_091482086.1">
    <property type="nucleotide sequence ID" value="NZ_FOTR01000002.1"/>
</dbReference>
<feature type="signal peptide" evidence="2">
    <location>
        <begin position="1"/>
        <end position="20"/>
    </location>
</feature>
<name>A0A1I4IWJ0_9BACI</name>